<evidence type="ECO:0000313" key="5">
    <source>
        <dbReference type="Proteomes" id="UP000092445"/>
    </source>
</evidence>
<evidence type="ECO:0000256" key="1">
    <source>
        <dbReference type="SAM" id="Coils"/>
    </source>
</evidence>
<organism evidence="4 5">
    <name type="scientific">Glossina pallidipes</name>
    <name type="common">Tsetse fly</name>
    <dbReference type="NCBI Taxonomy" id="7398"/>
    <lineage>
        <taxon>Eukaryota</taxon>
        <taxon>Metazoa</taxon>
        <taxon>Ecdysozoa</taxon>
        <taxon>Arthropoda</taxon>
        <taxon>Hexapoda</taxon>
        <taxon>Insecta</taxon>
        <taxon>Pterygota</taxon>
        <taxon>Neoptera</taxon>
        <taxon>Endopterygota</taxon>
        <taxon>Diptera</taxon>
        <taxon>Brachycera</taxon>
        <taxon>Muscomorpha</taxon>
        <taxon>Hippoboscoidea</taxon>
        <taxon>Glossinidae</taxon>
        <taxon>Glossina</taxon>
    </lineage>
</organism>
<feature type="coiled-coil region" evidence="1">
    <location>
        <begin position="383"/>
        <end position="424"/>
    </location>
</feature>
<dbReference type="CDD" id="cd22677">
    <property type="entry name" value="FHA_Kanadaptin"/>
    <property type="match status" value="1"/>
</dbReference>
<dbReference type="InterPro" id="IPR000253">
    <property type="entry name" value="FHA_dom"/>
</dbReference>
<evidence type="ECO:0000256" key="2">
    <source>
        <dbReference type="SAM" id="MobiDB-lite"/>
    </source>
</evidence>
<dbReference type="Proteomes" id="UP000092445">
    <property type="component" value="Unassembled WGS sequence"/>
</dbReference>
<dbReference type="Gene3D" id="2.60.200.20">
    <property type="match status" value="1"/>
</dbReference>
<dbReference type="Pfam" id="PF00498">
    <property type="entry name" value="FHA"/>
    <property type="match status" value="1"/>
</dbReference>
<dbReference type="EnsemblMetazoa" id="GPAI013798-RA">
    <property type="protein sequence ID" value="GPAI013798-PA"/>
    <property type="gene ID" value="GPAI013798"/>
</dbReference>
<keyword evidence="1" id="KW-0175">Coiled coil</keyword>
<reference evidence="4" key="2">
    <citation type="submission" date="2020-05" db="UniProtKB">
        <authorList>
            <consortium name="EnsemblMetazoa"/>
        </authorList>
    </citation>
    <scope>IDENTIFICATION</scope>
    <source>
        <strain evidence="4">IAEA</strain>
    </source>
</reference>
<keyword evidence="5" id="KW-1185">Reference proteome</keyword>
<reference evidence="5" key="1">
    <citation type="submission" date="2014-03" db="EMBL/GenBank/DDBJ databases">
        <authorList>
            <person name="Aksoy S."/>
            <person name="Warren W."/>
            <person name="Wilson R.K."/>
        </authorList>
    </citation>
    <scope>NUCLEOTIDE SEQUENCE [LARGE SCALE GENOMIC DNA]</scope>
    <source>
        <strain evidence="5">IAEA</strain>
    </source>
</reference>
<feature type="compositionally biased region" description="Basic residues" evidence="2">
    <location>
        <begin position="671"/>
        <end position="680"/>
    </location>
</feature>
<dbReference type="PANTHER" id="PTHR23308">
    <property type="entry name" value="NUCLEAR INHIBITOR OF PROTEIN PHOSPHATASE-1"/>
    <property type="match status" value="1"/>
</dbReference>
<dbReference type="InterPro" id="IPR008984">
    <property type="entry name" value="SMAD_FHA_dom_sf"/>
</dbReference>
<feature type="compositionally biased region" description="Basic and acidic residues" evidence="2">
    <location>
        <begin position="214"/>
        <end position="225"/>
    </location>
</feature>
<feature type="compositionally biased region" description="Acidic residues" evidence="2">
    <location>
        <begin position="526"/>
        <end position="537"/>
    </location>
</feature>
<feature type="region of interest" description="Disordered" evidence="2">
    <location>
        <begin position="336"/>
        <end position="359"/>
    </location>
</feature>
<dbReference type="FunFam" id="2.60.200.20:FF:000071">
    <property type="entry name" value="AGAP004588-PA"/>
    <property type="match status" value="1"/>
</dbReference>
<dbReference type="PROSITE" id="PS50006">
    <property type="entry name" value="FHA_DOMAIN"/>
    <property type="match status" value="1"/>
</dbReference>
<feature type="domain" description="FHA" evidence="3">
    <location>
        <begin position="87"/>
        <end position="154"/>
    </location>
</feature>
<proteinExistence type="predicted"/>
<dbReference type="VEuPathDB" id="VectorBase:GPAI013798"/>
<evidence type="ECO:0000259" key="3">
    <source>
        <dbReference type="PROSITE" id="PS50006"/>
    </source>
</evidence>
<feature type="region of interest" description="Disordered" evidence="2">
    <location>
        <begin position="648"/>
        <end position="721"/>
    </location>
</feature>
<dbReference type="SMART" id="SM00240">
    <property type="entry name" value="FHA"/>
    <property type="match status" value="1"/>
</dbReference>
<dbReference type="InterPro" id="IPR050923">
    <property type="entry name" value="Cell_Proc_Reg/RNA_Proc"/>
</dbReference>
<protein>
    <submittedName>
        <fullName evidence="4">FHA domain-containing protein</fullName>
    </submittedName>
</protein>
<dbReference type="AlphaFoldDB" id="A0A1A9ZGD6"/>
<dbReference type="SUPFAM" id="SSF49879">
    <property type="entry name" value="SMAD/FHA domain"/>
    <property type="match status" value="1"/>
</dbReference>
<sequence length="721" mass="82747">MENFKVPTKPTNSTKVEPLSKISNIPTIEQTSEITFEELPGDKVQCNPYKIPPWSSTPSKDYKYGFEILKSGQIIEKIEDLQEKAFWTFGRLPENDIEMAHPTISRFHAILQYRSKQGINENVNSSDTLEDIPEGWYVYDLESTHGTFLNKQRIPAKVFIRIRVGHMLRLGASTRSYILQGPVEDEEPESDLSVTELKIKRKEQLEALALEKQRKMNEAEERARSEGCSWGMGEDADEETDLSHNPYATTNNEELFLDDPKKTLRGYFEREGLQLEYKCDEMSAGSFVCRVELPIDDSNGRPIVAEVVHKGRKKECVVQCALEACRILDRHGVLRQANQEPQKRKMKNPASDSDDDEFWDRTGDVARKKQRKANINANVSLTHDDLLKKESNLEKNLREIEAKIASYQEKRKRIKDQNNETGEDLESYLKNLNEAGSEQNKIMIRKLRLEEQHLKTEQQKVRKLIQITKPADIPCATASQIVASKAEMNKKLLPMIGKRNQFSKFKIITATTHKVEKPNSNKALASDEEEMEEDDCDEEKKPQDNRRNVPKENEHKSIIGEGNVMRILTSEKEELKDDDKLEAKRLHLDRNNTAHENVIESKSSVEKTKHYGPSVMPANILAKSCSEKDIAILGQESEGRFVSNEIQNKNGNKTHAPLDSSKESNCSDLVKRRHRSRHRRQEVDIDDDDEHYDPTGKYAKWIPPENQTGDGITELNKKYGY</sequence>
<evidence type="ECO:0000313" key="4">
    <source>
        <dbReference type="EnsemblMetazoa" id="GPAI013798-PA"/>
    </source>
</evidence>
<feature type="compositionally biased region" description="Basic and acidic residues" evidence="2">
    <location>
        <begin position="538"/>
        <end position="558"/>
    </location>
</feature>
<dbReference type="CDD" id="cd19856">
    <property type="entry name" value="DSRM_Kanadaptin"/>
    <property type="match status" value="1"/>
</dbReference>
<accession>A0A1A9ZGD6</accession>
<dbReference type="STRING" id="7398.A0A1A9ZGD6"/>
<feature type="region of interest" description="Disordered" evidence="2">
    <location>
        <begin position="518"/>
        <end position="560"/>
    </location>
</feature>
<name>A0A1A9ZGD6_GLOPL</name>
<feature type="region of interest" description="Disordered" evidence="2">
    <location>
        <begin position="214"/>
        <end position="240"/>
    </location>
</feature>